<proteinExistence type="inferred from homology"/>
<comment type="similarity">
    <text evidence="1 9">Belongs to the glycosyl hydrolase 5 (cellulase A) family.</text>
</comment>
<evidence type="ECO:0000256" key="6">
    <source>
        <dbReference type="ARBA" id="ARBA00023295"/>
    </source>
</evidence>
<dbReference type="Gene3D" id="3.20.20.80">
    <property type="entry name" value="Glycosidases"/>
    <property type="match status" value="1"/>
</dbReference>
<dbReference type="OrthoDB" id="412536at2759"/>
<dbReference type="PANTHER" id="PTHR31297:SF41">
    <property type="entry name" value="ENDOGLUCANASE, PUTATIVE (AFU_ORTHOLOGUE AFUA_5G01830)-RELATED"/>
    <property type="match status" value="1"/>
</dbReference>
<dbReference type="GO" id="GO:0005576">
    <property type="term" value="C:extracellular region"/>
    <property type="evidence" value="ECO:0007669"/>
    <property type="project" value="TreeGrafter"/>
</dbReference>
<dbReference type="PANTHER" id="PTHR31297">
    <property type="entry name" value="GLUCAN ENDO-1,6-BETA-GLUCOSIDASE B"/>
    <property type="match status" value="1"/>
</dbReference>
<comment type="caution">
    <text evidence="12">The sequence shown here is derived from an EMBL/GenBank/DDBJ whole genome shotgun (WGS) entry which is preliminary data.</text>
</comment>
<evidence type="ECO:0000313" key="13">
    <source>
        <dbReference type="Proteomes" id="UP000758603"/>
    </source>
</evidence>
<dbReference type="Pfam" id="PF03442">
    <property type="entry name" value="CBM_X2"/>
    <property type="match status" value="1"/>
</dbReference>
<dbReference type="SUPFAM" id="SSF81296">
    <property type="entry name" value="E set domains"/>
    <property type="match status" value="1"/>
</dbReference>
<dbReference type="Gene3D" id="2.60.40.10">
    <property type="entry name" value="Immunoglobulins"/>
    <property type="match status" value="1"/>
</dbReference>
<keyword evidence="2" id="KW-0732">Signal</keyword>
<protein>
    <submittedName>
        <fullName evidence="12">Glycoside hydrolase superfamily</fullName>
    </submittedName>
</protein>
<dbReference type="GeneID" id="70134572"/>
<dbReference type="GO" id="GO:0008422">
    <property type="term" value="F:beta-glucosidase activity"/>
    <property type="evidence" value="ECO:0007669"/>
    <property type="project" value="TreeGrafter"/>
</dbReference>
<organism evidence="12 13">
    <name type="scientific">Truncatella angustata</name>
    <dbReference type="NCBI Taxonomy" id="152316"/>
    <lineage>
        <taxon>Eukaryota</taxon>
        <taxon>Fungi</taxon>
        <taxon>Dikarya</taxon>
        <taxon>Ascomycota</taxon>
        <taxon>Pezizomycotina</taxon>
        <taxon>Sordariomycetes</taxon>
        <taxon>Xylariomycetidae</taxon>
        <taxon>Amphisphaeriales</taxon>
        <taxon>Sporocadaceae</taxon>
        <taxon>Truncatella</taxon>
    </lineage>
</organism>
<accession>A0A9P8ULD4</accession>
<dbReference type="GO" id="GO:0009986">
    <property type="term" value="C:cell surface"/>
    <property type="evidence" value="ECO:0007669"/>
    <property type="project" value="TreeGrafter"/>
</dbReference>
<evidence type="ECO:0000313" key="12">
    <source>
        <dbReference type="EMBL" id="KAH6654685.1"/>
    </source>
</evidence>
<evidence type="ECO:0000259" key="11">
    <source>
        <dbReference type="Pfam" id="PF03442"/>
    </source>
</evidence>
<reference evidence="12" key="1">
    <citation type="journal article" date="2021" name="Nat. Commun.">
        <title>Genetic determinants of endophytism in the Arabidopsis root mycobiome.</title>
        <authorList>
            <person name="Mesny F."/>
            <person name="Miyauchi S."/>
            <person name="Thiergart T."/>
            <person name="Pickel B."/>
            <person name="Atanasova L."/>
            <person name="Karlsson M."/>
            <person name="Huettel B."/>
            <person name="Barry K.W."/>
            <person name="Haridas S."/>
            <person name="Chen C."/>
            <person name="Bauer D."/>
            <person name="Andreopoulos W."/>
            <person name="Pangilinan J."/>
            <person name="LaButti K."/>
            <person name="Riley R."/>
            <person name="Lipzen A."/>
            <person name="Clum A."/>
            <person name="Drula E."/>
            <person name="Henrissat B."/>
            <person name="Kohler A."/>
            <person name="Grigoriev I.V."/>
            <person name="Martin F.M."/>
            <person name="Hacquard S."/>
        </authorList>
    </citation>
    <scope>NUCLEOTIDE SEQUENCE</scope>
    <source>
        <strain evidence="12">MPI-SDFR-AT-0073</strain>
    </source>
</reference>
<dbReference type="AlphaFoldDB" id="A0A9P8ULD4"/>
<evidence type="ECO:0000256" key="4">
    <source>
        <dbReference type="ARBA" id="ARBA00023001"/>
    </source>
</evidence>
<dbReference type="RefSeq" id="XP_045958955.1">
    <property type="nucleotide sequence ID" value="XM_046105681.1"/>
</dbReference>
<feature type="domain" description="Carbohydrate binding X2" evidence="11">
    <location>
        <begin position="307"/>
        <end position="390"/>
    </location>
</feature>
<evidence type="ECO:0000256" key="7">
    <source>
        <dbReference type="ARBA" id="ARBA00023316"/>
    </source>
</evidence>
<dbReference type="SUPFAM" id="SSF51445">
    <property type="entry name" value="(Trans)glycosidases"/>
    <property type="match status" value="1"/>
</dbReference>
<evidence type="ECO:0000256" key="1">
    <source>
        <dbReference type="ARBA" id="ARBA00005641"/>
    </source>
</evidence>
<dbReference type="Pfam" id="PF00150">
    <property type="entry name" value="Cellulase"/>
    <property type="match status" value="1"/>
</dbReference>
<dbReference type="InterPro" id="IPR005102">
    <property type="entry name" value="Carbo-bd_X2"/>
</dbReference>
<evidence type="ECO:0000256" key="2">
    <source>
        <dbReference type="ARBA" id="ARBA00022729"/>
    </source>
</evidence>
<keyword evidence="8" id="KW-0624">Polysaccharide degradation</keyword>
<dbReference type="InterPro" id="IPR017853">
    <property type="entry name" value="GH"/>
</dbReference>
<keyword evidence="6 9" id="KW-0326">Glycosidase</keyword>
<evidence type="ECO:0000256" key="5">
    <source>
        <dbReference type="ARBA" id="ARBA00023277"/>
    </source>
</evidence>
<dbReference type="InterPro" id="IPR001547">
    <property type="entry name" value="Glyco_hydro_5"/>
</dbReference>
<gene>
    <name evidence="12" type="ORF">BKA67DRAFT_636874</name>
</gene>
<evidence type="ECO:0000256" key="3">
    <source>
        <dbReference type="ARBA" id="ARBA00022801"/>
    </source>
</evidence>
<feature type="domain" description="Glycoside hydrolase family 5" evidence="10">
    <location>
        <begin position="43"/>
        <end position="198"/>
    </location>
</feature>
<dbReference type="GO" id="GO:0071555">
    <property type="term" value="P:cell wall organization"/>
    <property type="evidence" value="ECO:0007669"/>
    <property type="project" value="UniProtKB-KW"/>
</dbReference>
<sequence>MTTQIEVSQAQASCSGSFSTLTASSVISSLSPGWNLGIPLDAFSTEGSWNNAVVDSGTSDNVEIAGFNSIRIPVTWAYHFTGTTNEGDLPDWTMHSTWLQRVSDVIDMATDRGFYIIVNAHHDSALWADVTVSGVNLTMVEEKFYRLWYQVGVELGCKLSTVAFEPLNEPPETTSDHAAELNRLNNIFLQAINDTGEDMSRTGQYFQRPDSTYSNPYALQHGTKTIWGSDADEAALEIDFSLLQNNFTDISVVVVEWLASSVMTETAGCWRYYDYLSRMAAKYNFATIIWDSDANLDSSTTNQFTWAYIFNKVGNNVQDYDLPFVLNGNSVSEVAYGYSTLVEGTQSYLEDNNITFSASYLSSYFSSTSTDILETITISFSAGAAIPVQIVQWDTPVITTSSAQAISGSDTAVSIIWNGVGRPATVGAYKSDGSYLVDGWTIYLRPLEQGGQEGITITGSAASADVAASQPTTFVIDTYPRVAGNSANFTLTVGVGAILRYL</sequence>
<name>A0A9P8ULD4_9PEZI</name>
<evidence type="ECO:0000256" key="9">
    <source>
        <dbReference type="RuleBase" id="RU361153"/>
    </source>
</evidence>
<keyword evidence="13" id="KW-1185">Reference proteome</keyword>
<keyword evidence="3 9" id="KW-0378">Hydrolase</keyword>
<keyword evidence="5" id="KW-0119">Carbohydrate metabolism</keyword>
<keyword evidence="7" id="KW-0961">Cell wall biogenesis/degradation</keyword>
<evidence type="ECO:0000256" key="8">
    <source>
        <dbReference type="ARBA" id="ARBA00023326"/>
    </source>
</evidence>
<dbReference type="InterPro" id="IPR050386">
    <property type="entry name" value="Glycosyl_hydrolase_5"/>
</dbReference>
<evidence type="ECO:0000259" key="10">
    <source>
        <dbReference type="Pfam" id="PF00150"/>
    </source>
</evidence>
<dbReference type="EMBL" id="JAGPXC010000004">
    <property type="protein sequence ID" value="KAH6654685.1"/>
    <property type="molecule type" value="Genomic_DNA"/>
</dbReference>
<dbReference type="GO" id="GO:0030245">
    <property type="term" value="P:cellulose catabolic process"/>
    <property type="evidence" value="ECO:0007669"/>
    <property type="project" value="UniProtKB-KW"/>
</dbReference>
<dbReference type="Proteomes" id="UP000758603">
    <property type="component" value="Unassembled WGS sequence"/>
</dbReference>
<dbReference type="InterPro" id="IPR013783">
    <property type="entry name" value="Ig-like_fold"/>
</dbReference>
<keyword evidence="4" id="KW-0136">Cellulose degradation</keyword>
<dbReference type="InterPro" id="IPR014756">
    <property type="entry name" value="Ig_E-set"/>
</dbReference>